<dbReference type="GO" id="GO:0048535">
    <property type="term" value="P:lymph node development"/>
    <property type="evidence" value="ECO:0007669"/>
    <property type="project" value="Ensembl"/>
</dbReference>
<dbReference type="GO" id="GO:0010468">
    <property type="term" value="P:regulation of gene expression"/>
    <property type="evidence" value="ECO:0007669"/>
    <property type="project" value="UniProtKB-ARBA"/>
</dbReference>
<dbReference type="InterPro" id="IPR041648">
    <property type="entry name" value="RANK_CRD_2"/>
</dbReference>
<keyword evidence="7 18" id="KW-1133">Transmembrane helix</keyword>
<dbReference type="GO" id="GO:0023035">
    <property type="term" value="P:CD40 signaling pathway"/>
    <property type="evidence" value="ECO:0007669"/>
    <property type="project" value="UniProtKB-ARBA"/>
</dbReference>
<dbReference type="GO" id="GO:0071812">
    <property type="term" value="P:positive regulation of fever generation by positive regulation of prostaglandin secretion"/>
    <property type="evidence" value="ECO:0007669"/>
    <property type="project" value="Ensembl"/>
</dbReference>
<reference evidence="20" key="3">
    <citation type="submission" date="2025-09" db="UniProtKB">
        <authorList>
            <consortium name="Ensembl"/>
        </authorList>
    </citation>
    <scope>IDENTIFICATION</scope>
</reference>
<dbReference type="GO" id="GO:0045935">
    <property type="term" value="P:positive regulation of nucleobase-containing compound metabolic process"/>
    <property type="evidence" value="ECO:0007669"/>
    <property type="project" value="UniProtKB-ARBA"/>
</dbReference>
<dbReference type="GO" id="GO:0045780">
    <property type="term" value="P:positive regulation of bone resorption"/>
    <property type="evidence" value="ECO:0007669"/>
    <property type="project" value="Ensembl"/>
</dbReference>
<feature type="domain" description="TNFR-Cys" evidence="19">
    <location>
        <begin position="63"/>
        <end position="98"/>
    </location>
</feature>
<dbReference type="PANTHER" id="PTHR47134:SF1">
    <property type="entry name" value="TUMOR NECROSIS FACTOR RECEPTOR SUPERFAMILY MEMBER 11A"/>
    <property type="match status" value="1"/>
</dbReference>
<dbReference type="GO" id="GO:0060749">
    <property type="term" value="P:mammary gland alveolus development"/>
    <property type="evidence" value="ECO:0007669"/>
    <property type="project" value="Ensembl"/>
</dbReference>
<dbReference type="GO" id="GO:1901224">
    <property type="term" value="P:positive regulation of non-canonical NF-kappaB signal transduction"/>
    <property type="evidence" value="ECO:0007669"/>
    <property type="project" value="Ensembl"/>
</dbReference>
<dbReference type="GO" id="GO:0045121">
    <property type="term" value="C:membrane raft"/>
    <property type="evidence" value="ECO:0007669"/>
    <property type="project" value="Ensembl"/>
</dbReference>
<feature type="region of interest" description="Disordered" evidence="17">
    <location>
        <begin position="564"/>
        <end position="593"/>
    </location>
</feature>
<keyword evidence="3 18" id="KW-0812">Transmembrane</keyword>
<dbReference type="GO" id="GO:0070555">
    <property type="term" value="P:response to interleukin-1"/>
    <property type="evidence" value="ECO:0007669"/>
    <property type="project" value="Ensembl"/>
</dbReference>
<dbReference type="GO" id="GO:0019955">
    <property type="term" value="F:cytokine binding"/>
    <property type="evidence" value="ECO:0007669"/>
    <property type="project" value="Ensembl"/>
</dbReference>
<comment type="function">
    <text evidence="14">Receptor for TNFSF5/CD40LG. Transduces TRAF6- and MAP3K8-mediated signals that activate ERK in macrophages and B cells, leading to induction of immunoglobulin secretion.</text>
</comment>
<dbReference type="PROSITE" id="PS50050">
    <property type="entry name" value="TNFR_NGFR_2"/>
    <property type="match status" value="1"/>
</dbReference>
<keyword evidence="8 18" id="KW-0472">Membrane</keyword>
<feature type="disulfide bond" evidence="16">
    <location>
        <begin position="77"/>
        <end position="90"/>
    </location>
</feature>
<feature type="transmembrane region" description="Helical" evidence="18">
    <location>
        <begin position="239"/>
        <end position="264"/>
    </location>
</feature>
<keyword evidence="10" id="KW-0675">Receptor</keyword>
<evidence type="ECO:0000256" key="13">
    <source>
        <dbReference type="ARBA" id="ARBA00032719"/>
    </source>
</evidence>
<evidence type="ECO:0000256" key="14">
    <source>
        <dbReference type="ARBA" id="ARBA00045871"/>
    </source>
</evidence>
<dbReference type="InterPro" id="IPR022361">
    <property type="entry name" value="TNFR_11A"/>
</dbReference>
<feature type="repeat" description="TNFR-Cys" evidence="16">
    <location>
        <begin position="63"/>
        <end position="98"/>
    </location>
</feature>
<evidence type="ECO:0000313" key="20">
    <source>
        <dbReference type="Ensembl" id="ENSBGRP00000029118.1"/>
    </source>
</evidence>
<evidence type="ECO:0000256" key="17">
    <source>
        <dbReference type="SAM" id="MobiDB-lite"/>
    </source>
</evidence>
<sequence>MWKLLLVLESCRKETEVQKAEGAHGHPPSRRARGAPGSRSQAPYNPLLSHFLKFSVTLQITPPCTSERYYEHLGQCCKKCEPGTYMSSKCTTTSESVCLPCGLDEYLDTWNEEDKCLLHKVCDPGKALRAVEPGNRTAPRRCACTAGYHWSEDCRCCTRNAECARGFGARRPVLQLNKDTVCEPCPSGYFSDTVSATETCRPWTNCTILGGTEVRHGTDKLDVVCSPLPSANPSNEPQVYLPSLIILLLFMSVALVAAVIFGVYYRKKGKALTGTNHVLTLVLTLCLLNLNQQESAGNSFSCTHVEAASAREVCEGVFLLTLEQKVFSEDTCHPEVGGACAAACPLRGDAEMLSLVSEIDGDPCRPVPTEDEYTDRSPRTADSVVVLTRLEAGRLPEPLEVGENDSFSQCFTGRTAWRAPRAPPPHAPCRTAWRPGSPKKSLHGEAGGGRCPHWAAGARSANGCAGCGDLTSGDPAPGLETPPSGPLPQCAYGMGLPPAADRAEAGGQPPDGAAAELPGPTRGGPGDQPPASGSVTGNSNSTFISSGQVMNFKGDIIVVYVSQNSQEGPAGPGGGSGEPAGRPVQEESSPRCDSFAGLGPRFPDACASLDVGPGLQECGAGARQGLAAGAGAGGGRDAAINVLGSRPHFLPKYVSLV</sequence>
<dbReference type="GO" id="GO:0032496">
    <property type="term" value="P:response to lipopolysaccharide"/>
    <property type="evidence" value="ECO:0007669"/>
    <property type="project" value="Ensembl"/>
</dbReference>
<dbReference type="GO" id="GO:0060086">
    <property type="term" value="P:circadian temperature homeostasis"/>
    <property type="evidence" value="ECO:0007669"/>
    <property type="project" value="Ensembl"/>
</dbReference>
<dbReference type="GO" id="GO:0045672">
    <property type="term" value="P:positive regulation of osteoclast differentiation"/>
    <property type="evidence" value="ECO:0007669"/>
    <property type="project" value="Ensembl"/>
</dbReference>
<dbReference type="PROSITE" id="PS00652">
    <property type="entry name" value="TNFR_NGFR_1"/>
    <property type="match status" value="1"/>
</dbReference>
<dbReference type="PRINTS" id="PR01974">
    <property type="entry name" value="TNFACTORR11A"/>
</dbReference>
<evidence type="ECO:0000256" key="2">
    <source>
        <dbReference type="ARBA" id="ARBA00015766"/>
    </source>
</evidence>
<keyword evidence="9 16" id="KW-1015">Disulfide bond</keyword>
<dbReference type="AlphaFoldDB" id="A0A8C0AF22"/>
<feature type="compositionally biased region" description="Polar residues" evidence="17">
    <location>
        <begin position="531"/>
        <end position="542"/>
    </location>
</feature>
<gene>
    <name evidence="20" type="primary">TNFRSF11A</name>
</gene>
<evidence type="ECO:0000256" key="3">
    <source>
        <dbReference type="ARBA" id="ARBA00022692"/>
    </source>
</evidence>
<feature type="disulfide bond" evidence="16">
    <location>
        <begin position="80"/>
        <end position="98"/>
    </location>
</feature>
<accession>A0A8C0AF22</accession>
<evidence type="ECO:0000256" key="4">
    <source>
        <dbReference type="ARBA" id="ARBA00022729"/>
    </source>
</evidence>
<keyword evidence="5" id="KW-0677">Repeat</keyword>
<dbReference type="GO" id="GO:0005031">
    <property type="term" value="F:tumor necrosis factor receptor activity"/>
    <property type="evidence" value="ECO:0007669"/>
    <property type="project" value="Ensembl"/>
</dbReference>
<keyword evidence="6" id="KW-0391">Immunity</keyword>
<dbReference type="Proteomes" id="UP000694520">
    <property type="component" value="Chromosome 21"/>
</dbReference>
<evidence type="ECO:0000256" key="5">
    <source>
        <dbReference type="ARBA" id="ARBA00022737"/>
    </source>
</evidence>
<evidence type="ECO:0000256" key="1">
    <source>
        <dbReference type="ARBA" id="ARBA00004479"/>
    </source>
</evidence>
<evidence type="ECO:0000256" key="9">
    <source>
        <dbReference type="ARBA" id="ARBA00023157"/>
    </source>
</evidence>
<dbReference type="GO" id="GO:0005829">
    <property type="term" value="C:cytosol"/>
    <property type="evidence" value="ECO:0007669"/>
    <property type="project" value="Ensembl"/>
</dbReference>
<dbReference type="GO" id="GO:0009897">
    <property type="term" value="C:external side of plasma membrane"/>
    <property type="evidence" value="ECO:0007669"/>
    <property type="project" value="Ensembl"/>
</dbReference>
<feature type="region of interest" description="Disordered" evidence="17">
    <location>
        <begin position="475"/>
        <end position="542"/>
    </location>
</feature>
<dbReference type="Pfam" id="PF18278">
    <property type="entry name" value="RANK_CRD_2"/>
    <property type="match status" value="1"/>
</dbReference>
<reference evidence="20" key="2">
    <citation type="submission" date="2025-08" db="UniProtKB">
        <authorList>
            <consortium name="Ensembl"/>
        </authorList>
    </citation>
    <scope>IDENTIFICATION</scope>
</reference>
<dbReference type="FunFam" id="2.10.50.10:FF:000041">
    <property type="entry name" value="Tumor necrosis factor receptor superfamily member 5"/>
    <property type="match status" value="1"/>
</dbReference>
<evidence type="ECO:0000256" key="8">
    <source>
        <dbReference type="ARBA" id="ARBA00023136"/>
    </source>
</evidence>
<proteinExistence type="predicted"/>
<reference evidence="20" key="1">
    <citation type="submission" date="2019-05" db="EMBL/GenBank/DDBJ databases">
        <authorList>
            <person name="Zhang S."/>
            <person name="Liu J."/>
        </authorList>
    </citation>
    <scope>NUCLEOTIDE SEQUENCE [LARGE SCALE GENOMIC DNA]</scope>
</reference>
<evidence type="ECO:0000259" key="19">
    <source>
        <dbReference type="PROSITE" id="PS50050"/>
    </source>
</evidence>
<evidence type="ECO:0000256" key="7">
    <source>
        <dbReference type="ARBA" id="ARBA00022989"/>
    </source>
</evidence>
<dbReference type="InterPro" id="IPR001368">
    <property type="entry name" value="TNFR/NGFR_Cys_rich_reg"/>
</dbReference>
<evidence type="ECO:0000256" key="6">
    <source>
        <dbReference type="ARBA" id="ARBA00022859"/>
    </source>
</evidence>
<evidence type="ECO:0000256" key="12">
    <source>
        <dbReference type="ARBA" id="ARBA00031089"/>
    </source>
</evidence>
<feature type="region of interest" description="Disordered" evidence="17">
    <location>
        <begin position="419"/>
        <end position="448"/>
    </location>
</feature>
<dbReference type="GO" id="GO:0072674">
    <property type="term" value="P:multinuclear osteoclast differentiation"/>
    <property type="evidence" value="ECO:0007669"/>
    <property type="project" value="Ensembl"/>
</dbReference>
<protein>
    <recommendedName>
        <fullName evidence="2">Tumor necrosis factor receptor superfamily member 5</fullName>
    </recommendedName>
    <alternativeName>
        <fullName evidence="12">B-cell surface antigen CD40</fullName>
    </alternativeName>
    <alternativeName>
        <fullName evidence="13">CD40L receptor</fullName>
    </alternativeName>
</protein>
<dbReference type="GO" id="GO:0046330">
    <property type="term" value="P:positive regulation of JNK cascade"/>
    <property type="evidence" value="ECO:0007669"/>
    <property type="project" value="Ensembl"/>
</dbReference>
<dbReference type="GO" id="GO:0002250">
    <property type="term" value="P:adaptive immune response"/>
    <property type="evidence" value="ECO:0007669"/>
    <property type="project" value="Ensembl"/>
</dbReference>
<feature type="region of interest" description="Disordered" evidence="17">
    <location>
        <begin position="18"/>
        <end position="40"/>
    </location>
</feature>
<dbReference type="GO" id="GO:0010557">
    <property type="term" value="P:positive regulation of macromolecule biosynthetic process"/>
    <property type="evidence" value="ECO:0007669"/>
    <property type="project" value="UniProtKB-ARBA"/>
</dbReference>
<dbReference type="Ensembl" id="ENSBGRT00000033719.1">
    <property type="protein sequence ID" value="ENSBGRP00000029118.1"/>
    <property type="gene ID" value="ENSBGRG00000018261.1"/>
</dbReference>
<dbReference type="GO" id="GO:0006874">
    <property type="term" value="P:intracellular calcium ion homeostasis"/>
    <property type="evidence" value="ECO:0007669"/>
    <property type="project" value="UniProtKB-ARBA"/>
</dbReference>
<dbReference type="Gene3D" id="2.10.50.10">
    <property type="entry name" value="Tumor Necrosis Factor Receptor, subunit A, domain 2"/>
    <property type="match status" value="2"/>
</dbReference>
<evidence type="ECO:0000256" key="18">
    <source>
        <dbReference type="SAM" id="Phobius"/>
    </source>
</evidence>
<dbReference type="InterPro" id="IPR034040">
    <property type="entry name" value="TNFRSF11A_N"/>
</dbReference>
<dbReference type="GeneTree" id="ENSGT00940000161211"/>
<comment type="caution">
    <text evidence="16">Lacks conserved residue(s) required for the propagation of feature annotation.</text>
</comment>
<evidence type="ECO:0000256" key="10">
    <source>
        <dbReference type="ARBA" id="ARBA00023170"/>
    </source>
</evidence>
<dbReference type="InterPro" id="IPR053075">
    <property type="entry name" value="TNFRSF11A"/>
</dbReference>
<keyword evidence="21" id="KW-1185">Reference proteome</keyword>
<dbReference type="SUPFAM" id="SSF57586">
    <property type="entry name" value="TNF receptor-like"/>
    <property type="match status" value="2"/>
</dbReference>
<evidence type="ECO:0000313" key="21">
    <source>
        <dbReference type="Proteomes" id="UP000694520"/>
    </source>
</evidence>
<dbReference type="GO" id="GO:0006952">
    <property type="term" value="P:defense response"/>
    <property type="evidence" value="ECO:0007669"/>
    <property type="project" value="UniProtKB-ARBA"/>
</dbReference>
<keyword evidence="4" id="KW-0732">Signal</keyword>
<dbReference type="SMART" id="SM00208">
    <property type="entry name" value="TNFR"/>
    <property type="match status" value="4"/>
</dbReference>
<dbReference type="PANTHER" id="PTHR47134">
    <property type="entry name" value="TUMOR NECROSIS FACTOR RECEPTOR SUPERFAMILY MEMBER 11A"/>
    <property type="match status" value="1"/>
</dbReference>
<organism evidence="20 21">
    <name type="scientific">Bos mutus grunniens</name>
    <name type="common">Wild yak</name>
    <name type="synonym">Bos grunniens</name>
    <dbReference type="NCBI Taxonomy" id="30521"/>
    <lineage>
        <taxon>Eukaryota</taxon>
        <taxon>Metazoa</taxon>
        <taxon>Chordata</taxon>
        <taxon>Craniata</taxon>
        <taxon>Vertebrata</taxon>
        <taxon>Euteleostomi</taxon>
        <taxon>Mammalia</taxon>
        <taxon>Eutheria</taxon>
        <taxon>Laurasiatheria</taxon>
        <taxon>Artiodactyla</taxon>
        <taxon>Ruminantia</taxon>
        <taxon>Pecora</taxon>
        <taxon>Bovidae</taxon>
        <taxon>Bovinae</taxon>
        <taxon>Bos</taxon>
    </lineage>
</organism>
<name>A0A8C0AF22_BOSMU</name>
<comment type="subunit">
    <text evidence="15">Monomer and homodimer. Interacts with TRAF1, TRAF2, TRAF3, TRAF5 and TRAF6. Interacts with TRAF6 and MAP3K8; the interaction is required for ERK activation.</text>
</comment>
<evidence type="ECO:0000256" key="11">
    <source>
        <dbReference type="ARBA" id="ARBA00023180"/>
    </source>
</evidence>
<comment type="subcellular location">
    <subcellularLocation>
        <location evidence="1">Membrane</location>
        <topology evidence="1">Single-pass type I membrane protein</topology>
    </subcellularLocation>
</comment>
<dbReference type="GO" id="GO:0070374">
    <property type="term" value="P:positive regulation of ERK1 and ERK2 cascade"/>
    <property type="evidence" value="ECO:0007669"/>
    <property type="project" value="Ensembl"/>
</dbReference>
<evidence type="ECO:0000256" key="15">
    <source>
        <dbReference type="ARBA" id="ARBA00061831"/>
    </source>
</evidence>
<evidence type="ECO:0000256" key="16">
    <source>
        <dbReference type="PROSITE-ProRule" id="PRU00206"/>
    </source>
</evidence>
<dbReference type="CDD" id="cd13411">
    <property type="entry name" value="TNFRSF11A"/>
    <property type="match status" value="1"/>
</dbReference>
<dbReference type="GO" id="GO:0001503">
    <property type="term" value="P:ossification"/>
    <property type="evidence" value="ECO:0007669"/>
    <property type="project" value="Ensembl"/>
</dbReference>
<keyword evidence="11" id="KW-0325">Glycoprotein</keyword>
<dbReference type="GO" id="GO:0043123">
    <property type="term" value="P:positive regulation of canonical NF-kappaB signal transduction"/>
    <property type="evidence" value="ECO:0007669"/>
    <property type="project" value="Ensembl"/>
</dbReference>